<comment type="caution">
    <text evidence="15">The sequence shown here is derived from an EMBL/GenBank/DDBJ whole genome shotgun (WGS) entry which is preliminary data.</text>
</comment>
<feature type="domain" description="K+ potassium transporter integral membrane" evidence="13">
    <location>
        <begin position="21"/>
        <end position="452"/>
    </location>
</feature>
<evidence type="ECO:0000256" key="9">
    <source>
        <dbReference type="ARBA" id="ARBA00023065"/>
    </source>
</evidence>
<feature type="transmembrane region" description="Helical" evidence="11">
    <location>
        <begin position="142"/>
        <end position="160"/>
    </location>
</feature>
<evidence type="ECO:0000259" key="14">
    <source>
        <dbReference type="Pfam" id="PF22776"/>
    </source>
</evidence>
<evidence type="ECO:0000256" key="4">
    <source>
        <dbReference type="ARBA" id="ARBA00022538"/>
    </source>
</evidence>
<feature type="domain" description="K+ potassium transporter C-terminal" evidence="14">
    <location>
        <begin position="477"/>
        <end position="631"/>
    </location>
</feature>
<dbReference type="Proteomes" id="UP000825483">
    <property type="component" value="Unassembled WGS sequence"/>
</dbReference>
<keyword evidence="2 11" id="KW-0813">Transport</keyword>
<feature type="transmembrane region" description="Helical" evidence="11">
    <location>
        <begin position="101"/>
        <end position="130"/>
    </location>
</feature>
<evidence type="ECO:0000256" key="2">
    <source>
        <dbReference type="ARBA" id="ARBA00022448"/>
    </source>
</evidence>
<evidence type="ECO:0000256" key="1">
    <source>
        <dbReference type="ARBA" id="ARBA00004141"/>
    </source>
</evidence>
<dbReference type="EMBL" id="BPUB01000001">
    <property type="protein sequence ID" value="GJG58260.1"/>
    <property type="molecule type" value="Genomic_DNA"/>
</dbReference>
<keyword evidence="16" id="KW-1185">Reference proteome</keyword>
<evidence type="ECO:0000313" key="15">
    <source>
        <dbReference type="EMBL" id="GJG58260.1"/>
    </source>
</evidence>
<feature type="compositionally biased region" description="Low complexity" evidence="12">
    <location>
        <begin position="656"/>
        <end position="670"/>
    </location>
</feature>
<keyword evidence="3 11" id="KW-1003">Cell membrane</keyword>
<comment type="caution">
    <text evidence="11">Lacks conserved residue(s) required for the propagation of feature annotation.</text>
</comment>
<dbReference type="GO" id="GO:0015293">
    <property type="term" value="F:symporter activity"/>
    <property type="evidence" value="ECO:0007669"/>
    <property type="project" value="UniProtKB-UniRule"/>
</dbReference>
<feature type="transmembrane region" description="Helical" evidence="11">
    <location>
        <begin position="285"/>
        <end position="315"/>
    </location>
</feature>
<protein>
    <recommendedName>
        <fullName evidence="11">Probable potassium transport system protein Kup</fullName>
    </recommendedName>
</protein>
<dbReference type="InterPro" id="IPR053952">
    <property type="entry name" value="K_trans_C"/>
</dbReference>
<gene>
    <name evidence="11 15" type="primary">kup</name>
    <name evidence="15" type="ORF">PRLR5076_11110</name>
</gene>
<feature type="transmembrane region" description="Helical" evidence="11">
    <location>
        <begin position="392"/>
        <end position="415"/>
    </location>
</feature>
<feature type="transmembrane region" description="Helical" evidence="11">
    <location>
        <begin position="364"/>
        <end position="385"/>
    </location>
</feature>
<dbReference type="PANTHER" id="PTHR30540">
    <property type="entry name" value="OSMOTIC STRESS POTASSIUM TRANSPORTER"/>
    <property type="match status" value="1"/>
</dbReference>
<keyword evidence="8 11" id="KW-1133">Transmembrane helix</keyword>
<name>A0A9R1CXN8_9BACT</name>
<feature type="transmembrane region" description="Helical" evidence="11">
    <location>
        <begin position="243"/>
        <end position="265"/>
    </location>
</feature>
<evidence type="ECO:0000259" key="13">
    <source>
        <dbReference type="Pfam" id="PF02705"/>
    </source>
</evidence>
<evidence type="ECO:0000256" key="10">
    <source>
        <dbReference type="ARBA" id="ARBA00023136"/>
    </source>
</evidence>
<keyword evidence="10 11" id="KW-0472">Membrane</keyword>
<keyword evidence="9 11" id="KW-0406">Ion transport</keyword>
<dbReference type="PANTHER" id="PTHR30540:SF83">
    <property type="entry name" value="K+ POTASSIUM TRANSPORTER"/>
    <property type="match status" value="1"/>
</dbReference>
<evidence type="ECO:0000313" key="16">
    <source>
        <dbReference type="Proteomes" id="UP000825483"/>
    </source>
</evidence>
<dbReference type="HAMAP" id="MF_01522">
    <property type="entry name" value="Kup"/>
    <property type="match status" value="1"/>
</dbReference>
<accession>A0A9R1CXN8</accession>
<feature type="transmembrane region" description="Helical" evidence="11">
    <location>
        <begin position="421"/>
        <end position="439"/>
    </location>
</feature>
<keyword evidence="6 11" id="KW-0769">Symport</keyword>
<organism evidence="15 16">
    <name type="scientific">Prevotella lacticifex</name>
    <dbReference type="NCBI Taxonomy" id="2854755"/>
    <lineage>
        <taxon>Bacteria</taxon>
        <taxon>Pseudomonadati</taxon>
        <taxon>Bacteroidota</taxon>
        <taxon>Bacteroidia</taxon>
        <taxon>Bacteroidales</taxon>
        <taxon>Prevotellaceae</taxon>
        <taxon>Prevotella</taxon>
    </lineage>
</organism>
<dbReference type="RefSeq" id="WP_223929743.1">
    <property type="nucleotide sequence ID" value="NZ_BPTU01000003.1"/>
</dbReference>
<dbReference type="Pfam" id="PF02705">
    <property type="entry name" value="K_trans"/>
    <property type="match status" value="1"/>
</dbReference>
<comment type="function">
    <text evidence="11">Transport of potassium into the cell. Likely operates as a K(+):H(+) symporter.</text>
</comment>
<feature type="transmembrane region" description="Helical" evidence="11">
    <location>
        <begin position="53"/>
        <end position="80"/>
    </location>
</feature>
<evidence type="ECO:0000256" key="5">
    <source>
        <dbReference type="ARBA" id="ARBA00022692"/>
    </source>
</evidence>
<evidence type="ECO:0000256" key="11">
    <source>
        <dbReference type="HAMAP-Rule" id="MF_01522"/>
    </source>
</evidence>
<dbReference type="GeneID" id="72468042"/>
<reference evidence="15" key="1">
    <citation type="journal article" date="2022" name="Int. J. Syst. Evol. Microbiol.">
        <title>Prevotella lacticifex sp. nov., isolated from the rumen of cows.</title>
        <authorList>
            <person name="Shinkai T."/>
            <person name="Ikeyama N."/>
            <person name="Kumagai M."/>
            <person name="Ohmori H."/>
            <person name="Sakamoto M."/>
            <person name="Ohkuma M."/>
            <person name="Mitsumori M."/>
        </authorList>
    </citation>
    <scope>NUCLEOTIDE SEQUENCE</scope>
    <source>
        <strain evidence="15">R5076</strain>
    </source>
</reference>
<sequence>MTSRTVSSGSTAHRLSAMGLLVTLGIVYGDIGTSPLYVMKAITGTTSMVTADYIIGAVSCIIWTLTFQTTLKYVVLALRADNKGEGGILALYALVRKHGRAWLYLLAIIGASTLVADGVITPSITVLSAIEGLRAYEPSTPVIPIAIAILTVLFFIQQYGTSAIGKLFGPMMLLWFSMIGILGITHVGDSWIILKAFNPWYAIRLLTTSPEWFLILGAVFLCTTGAEALYSDLGHCGKQNIRVSWVFVKAMLICNYLGQGAWIIAHADSLVPGVNPFYAIMPAGFLPVGITMATIAAIVASQALISGSFTIFSEAMNLHFWPRQRIKYPTDIKGQLYIPFINISLYVLCIVVIVFFRTSSNMEAAYGLAITVTMLMTTLLLGCYLRQKQMRWALLVPVIGFFVVLESIFFVANLAKFLHGGWVTMLLAGTICTVMYVWYNAEKIRNAFVEHRDIRKYYDILSDIKADKSIAKFATNVVYMSRFGGKYDIEQKVLYSIINKHPMRADHYILLHTDYDDTPDERSYEFYELIPGTLYRLNLHLGFRVQPYVNLYLRQVIEDQVGNGRFTLESGYDSLRRHHVSGNFIFVFIKRVYAEFNVFTPKARFIMTIYNLVHHLKQSAPKAMGLSTSNVLVETVPLVVRARQVERVTQINDGSPADAPAADPVAAPVE</sequence>
<dbReference type="InterPro" id="IPR053951">
    <property type="entry name" value="K_trans_N"/>
</dbReference>
<feature type="transmembrane region" description="Helical" evidence="11">
    <location>
        <begin position="336"/>
        <end position="358"/>
    </location>
</feature>
<keyword evidence="7 11" id="KW-0630">Potassium</keyword>
<comment type="subcellular location">
    <subcellularLocation>
        <location evidence="11">Cell membrane</location>
        <topology evidence="11">Multi-pass membrane protein</topology>
    </subcellularLocation>
    <subcellularLocation>
        <location evidence="1">Membrane</location>
        <topology evidence="1">Multi-pass membrane protein</topology>
    </subcellularLocation>
</comment>
<keyword evidence="4 11" id="KW-0633">Potassium transport</keyword>
<comment type="similarity">
    <text evidence="11">Belongs to the HAK/KUP transporter (TC 2.A.72) family.</text>
</comment>
<evidence type="ECO:0000256" key="6">
    <source>
        <dbReference type="ARBA" id="ARBA00022847"/>
    </source>
</evidence>
<comment type="catalytic activity">
    <reaction evidence="11">
        <text>K(+)(in) + H(+)(in) = K(+)(out) + H(+)(out)</text>
        <dbReference type="Rhea" id="RHEA:28490"/>
        <dbReference type="ChEBI" id="CHEBI:15378"/>
        <dbReference type="ChEBI" id="CHEBI:29103"/>
    </reaction>
</comment>
<dbReference type="Pfam" id="PF22776">
    <property type="entry name" value="K_trans_C"/>
    <property type="match status" value="1"/>
</dbReference>
<keyword evidence="5 11" id="KW-0812">Transmembrane</keyword>
<evidence type="ECO:0000256" key="7">
    <source>
        <dbReference type="ARBA" id="ARBA00022958"/>
    </source>
</evidence>
<dbReference type="GO" id="GO:0015079">
    <property type="term" value="F:potassium ion transmembrane transporter activity"/>
    <property type="evidence" value="ECO:0007669"/>
    <property type="project" value="UniProtKB-UniRule"/>
</dbReference>
<evidence type="ECO:0000256" key="3">
    <source>
        <dbReference type="ARBA" id="ARBA00022475"/>
    </source>
</evidence>
<evidence type="ECO:0000256" key="8">
    <source>
        <dbReference type="ARBA" id="ARBA00022989"/>
    </source>
</evidence>
<dbReference type="GO" id="GO:0005886">
    <property type="term" value="C:plasma membrane"/>
    <property type="evidence" value="ECO:0007669"/>
    <property type="project" value="UniProtKB-SubCell"/>
</dbReference>
<dbReference type="AlphaFoldDB" id="A0A9R1CXN8"/>
<feature type="transmembrane region" description="Helical" evidence="11">
    <location>
        <begin position="172"/>
        <end position="192"/>
    </location>
</feature>
<feature type="region of interest" description="Disordered" evidence="12">
    <location>
        <begin position="651"/>
        <end position="670"/>
    </location>
</feature>
<evidence type="ECO:0000256" key="12">
    <source>
        <dbReference type="SAM" id="MobiDB-lite"/>
    </source>
</evidence>
<dbReference type="InterPro" id="IPR003855">
    <property type="entry name" value="K+_transporter"/>
</dbReference>
<proteinExistence type="inferred from homology"/>
<dbReference type="InterPro" id="IPR023051">
    <property type="entry name" value="Kup"/>
</dbReference>